<feature type="transmembrane region" description="Helical" evidence="4">
    <location>
        <begin position="219"/>
        <end position="238"/>
    </location>
</feature>
<name>A0A6M0CWD7_9PSED</name>
<reference evidence="6 7" key="1">
    <citation type="submission" date="2020-02" db="EMBL/GenBank/DDBJ databases">
        <title>Broccoli isolated Pseudomonas sp.</title>
        <authorList>
            <person name="Fujikawa T."/>
            <person name="Sawada H."/>
        </authorList>
    </citation>
    <scope>NUCLEOTIDE SEQUENCE [LARGE SCALE GENOMIC DNA]</scope>
    <source>
        <strain evidence="6 7">MAFF212428</strain>
    </source>
</reference>
<evidence type="ECO:0000313" key="6">
    <source>
        <dbReference type="EMBL" id="NER61871.1"/>
    </source>
</evidence>
<dbReference type="Pfam" id="PF07690">
    <property type="entry name" value="MFS_1"/>
    <property type="match status" value="1"/>
</dbReference>
<sequence length="262" mass="27198">MPALSAPRLSPWIALLFSTAGALAVANVYYAQPLLDAMAREFAIAPAMIGLVVTLTQVGYGVGLVLLVPLGDLFDRRRLIVTHSILSVLTLLMIAMASSSVWLLAGMALTGLLAVVAQLLVAHAASVAGDSERGHVVGIVTSGIVIGILLARTLSGAMADLAGWRSVYVLSAALTLLLTVLLWRVLPVQRSAPSGLGYAQLLGSLWCLLREQAMLRQRAVLALLSFASAMVLWTPLVLPLSAAPLSLSATEVGLFGLAGAAG</sequence>
<keyword evidence="3 4" id="KW-0472">Membrane</keyword>
<feature type="domain" description="Major facilitator superfamily (MFS) profile" evidence="5">
    <location>
        <begin position="13"/>
        <end position="262"/>
    </location>
</feature>
<dbReference type="Gene3D" id="1.20.1250.20">
    <property type="entry name" value="MFS general substrate transporter like domains"/>
    <property type="match status" value="1"/>
</dbReference>
<dbReference type="GO" id="GO:0022857">
    <property type="term" value="F:transmembrane transporter activity"/>
    <property type="evidence" value="ECO:0007669"/>
    <property type="project" value="InterPro"/>
</dbReference>
<feature type="transmembrane region" description="Helical" evidence="4">
    <location>
        <begin position="166"/>
        <end position="186"/>
    </location>
</feature>
<gene>
    <name evidence="6" type="ORF">G3435_21750</name>
</gene>
<evidence type="ECO:0000256" key="3">
    <source>
        <dbReference type="ARBA" id="ARBA00023136"/>
    </source>
</evidence>
<feature type="transmembrane region" description="Helical" evidence="4">
    <location>
        <begin position="43"/>
        <end position="67"/>
    </location>
</feature>
<feature type="transmembrane region" description="Helical" evidence="4">
    <location>
        <begin position="79"/>
        <end position="96"/>
    </location>
</feature>
<evidence type="ECO:0000313" key="7">
    <source>
        <dbReference type="Proteomes" id="UP000480410"/>
    </source>
</evidence>
<dbReference type="InterPro" id="IPR036259">
    <property type="entry name" value="MFS_trans_sf"/>
</dbReference>
<comment type="caution">
    <text evidence="6">The sequence shown here is derived from an EMBL/GenBank/DDBJ whole genome shotgun (WGS) entry which is preliminary data.</text>
</comment>
<accession>A0A6M0CWD7</accession>
<dbReference type="Proteomes" id="UP000480410">
    <property type="component" value="Unassembled WGS sequence"/>
</dbReference>
<dbReference type="PANTHER" id="PTHR42910">
    <property type="entry name" value="TRANSPORTER SCO4007-RELATED"/>
    <property type="match status" value="1"/>
</dbReference>
<protein>
    <submittedName>
        <fullName evidence="6">MFS transporter</fullName>
    </submittedName>
</protein>
<evidence type="ECO:0000256" key="4">
    <source>
        <dbReference type="SAM" id="Phobius"/>
    </source>
</evidence>
<feature type="transmembrane region" description="Helical" evidence="4">
    <location>
        <begin position="12"/>
        <end position="31"/>
    </location>
</feature>
<organism evidence="6 7">
    <name type="scientific">Pseudomonas brassicae</name>
    <dbReference type="NCBI Taxonomy" id="2708063"/>
    <lineage>
        <taxon>Bacteria</taxon>
        <taxon>Pseudomonadati</taxon>
        <taxon>Pseudomonadota</taxon>
        <taxon>Gammaproteobacteria</taxon>
        <taxon>Pseudomonadales</taxon>
        <taxon>Pseudomonadaceae</taxon>
        <taxon>Pseudomonas</taxon>
    </lineage>
</organism>
<keyword evidence="2 4" id="KW-1133">Transmembrane helix</keyword>
<evidence type="ECO:0000256" key="2">
    <source>
        <dbReference type="ARBA" id="ARBA00022989"/>
    </source>
</evidence>
<proteinExistence type="predicted"/>
<dbReference type="InterPro" id="IPR011701">
    <property type="entry name" value="MFS"/>
</dbReference>
<dbReference type="PROSITE" id="PS50850">
    <property type="entry name" value="MFS"/>
    <property type="match status" value="1"/>
</dbReference>
<dbReference type="AlphaFoldDB" id="A0A6M0CWD7"/>
<keyword evidence="1 4" id="KW-0812">Transmembrane</keyword>
<dbReference type="SUPFAM" id="SSF103473">
    <property type="entry name" value="MFS general substrate transporter"/>
    <property type="match status" value="1"/>
</dbReference>
<feature type="transmembrane region" description="Helical" evidence="4">
    <location>
        <begin position="102"/>
        <end position="122"/>
    </location>
</feature>
<feature type="transmembrane region" description="Helical" evidence="4">
    <location>
        <begin position="134"/>
        <end position="154"/>
    </location>
</feature>
<evidence type="ECO:0000259" key="5">
    <source>
        <dbReference type="PROSITE" id="PS50850"/>
    </source>
</evidence>
<dbReference type="EMBL" id="JAAHBV010000564">
    <property type="protein sequence ID" value="NER61871.1"/>
    <property type="molecule type" value="Genomic_DNA"/>
</dbReference>
<dbReference type="InterPro" id="IPR020846">
    <property type="entry name" value="MFS_dom"/>
</dbReference>
<feature type="non-terminal residue" evidence="6">
    <location>
        <position position="262"/>
    </location>
</feature>
<dbReference type="PANTHER" id="PTHR42910:SF1">
    <property type="entry name" value="MAJOR FACILITATOR SUPERFAMILY (MFS) PROFILE DOMAIN-CONTAINING PROTEIN"/>
    <property type="match status" value="1"/>
</dbReference>
<evidence type="ECO:0000256" key="1">
    <source>
        <dbReference type="ARBA" id="ARBA00022692"/>
    </source>
</evidence>